<evidence type="ECO:0000313" key="1">
    <source>
        <dbReference type="EMBL" id="KKL94672.1"/>
    </source>
</evidence>
<dbReference type="InterPro" id="IPR013783">
    <property type="entry name" value="Ig-like_fold"/>
</dbReference>
<name>A0A0F9J638_9ZZZZ</name>
<sequence length="490" mass="52397">DEADTFDVYVEGPGNTKYFDLKIEVLETNGSAQWFITRFGLDPEFHGDASALYVDEPIHFLVDVLNTGGSASSKLFLDTPMIWPYITTLREEGIGTGETITIKFQQAFAGTGNYSLKVYTPIDMAGITLPVEITTPPPTDADIRVVPGSLSVTPTTIGSGDTITLAMNIKNYGNALGSTDILINVGISAYEVVNQEYAAGEERMFSTSIKVNELLGSYTVYVKTRDQLTTPESVDIVIAEAPPPVKADIRTVSGTMTVSPTEINTGDTISISVELKNYGDADGQDILQIKVADGAWIGMRVVGLHAGENVIKTLDYRVRGPEGSISIFARMEKQPTTPESAPIVVILPPSELYLKVVSVELHPDNSPDRVSVGKPIKFIASVANTGDISGSDIITVVFGPHFMTEFDTGDISPGTEVDVVFTVTFLEPESGILVLTPKGLGVGNSMSLLVLESILAKDGIFIPILLLGVAALGMKLWSMGQAPARRGVTA</sequence>
<evidence type="ECO:0008006" key="2">
    <source>
        <dbReference type="Google" id="ProtNLM"/>
    </source>
</evidence>
<reference evidence="1" key="1">
    <citation type="journal article" date="2015" name="Nature">
        <title>Complex archaea that bridge the gap between prokaryotes and eukaryotes.</title>
        <authorList>
            <person name="Spang A."/>
            <person name="Saw J.H."/>
            <person name="Jorgensen S.L."/>
            <person name="Zaremba-Niedzwiedzka K."/>
            <person name="Martijn J."/>
            <person name="Lind A.E."/>
            <person name="van Eijk R."/>
            <person name="Schleper C."/>
            <person name="Guy L."/>
            <person name="Ettema T.J."/>
        </authorList>
    </citation>
    <scope>NUCLEOTIDE SEQUENCE</scope>
</reference>
<dbReference type="Gene3D" id="2.60.40.10">
    <property type="entry name" value="Immunoglobulins"/>
    <property type="match status" value="1"/>
</dbReference>
<accession>A0A0F9J638</accession>
<comment type="caution">
    <text evidence="1">The sequence shown here is derived from an EMBL/GenBank/DDBJ whole genome shotgun (WGS) entry which is preliminary data.</text>
</comment>
<protein>
    <recommendedName>
        <fullName evidence="2">CARDB domain-containing protein</fullName>
    </recommendedName>
</protein>
<dbReference type="EMBL" id="LAZR01018866">
    <property type="protein sequence ID" value="KKL94672.1"/>
    <property type="molecule type" value="Genomic_DNA"/>
</dbReference>
<proteinExistence type="predicted"/>
<gene>
    <name evidence="1" type="ORF">LCGC14_1862360</name>
</gene>
<organism evidence="1">
    <name type="scientific">marine sediment metagenome</name>
    <dbReference type="NCBI Taxonomy" id="412755"/>
    <lineage>
        <taxon>unclassified sequences</taxon>
        <taxon>metagenomes</taxon>
        <taxon>ecological metagenomes</taxon>
    </lineage>
</organism>
<dbReference type="AlphaFoldDB" id="A0A0F9J638"/>
<feature type="non-terminal residue" evidence="1">
    <location>
        <position position="1"/>
    </location>
</feature>